<protein>
    <submittedName>
        <fullName evidence="2">Glycosyltransferase</fullName>
        <ecNumber evidence="2">2.4.-.-</ecNumber>
    </submittedName>
</protein>
<keyword evidence="2" id="KW-0808">Transferase</keyword>
<gene>
    <name evidence="2" type="ORF">MRK42_06580</name>
</gene>
<dbReference type="AlphaFoldDB" id="A0AAU6TC19"/>
<reference evidence="2" key="1">
    <citation type="submission" date="2022-03" db="EMBL/GenBank/DDBJ databases">
        <title>Sea Food Isolates.</title>
        <authorList>
            <person name="Li C."/>
        </authorList>
    </citation>
    <scope>NUCLEOTIDE SEQUENCE</scope>
    <source>
        <strain evidence="2">19NY04SH05-1</strain>
    </source>
</reference>
<organism evidence="2">
    <name type="scientific">Aeromonas sp. 19NY04SH05-1</name>
    <dbReference type="NCBI Taxonomy" id="2920537"/>
    <lineage>
        <taxon>Bacteria</taxon>
        <taxon>Pseudomonadati</taxon>
        <taxon>Pseudomonadota</taxon>
        <taxon>Gammaproteobacteria</taxon>
        <taxon>Aeromonadales</taxon>
        <taxon>Aeromonadaceae</taxon>
        <taxon>Aeromonas</taxon>
    </lineage>
</organism>
<dbReference type="RefSeq" id="WP_270666920.1">
    <property type="nucleotide sequence ID" value="NZ_CP095328.1"/>
</dbReference>
<evidence type="ECO:0000259" key="1">
    <source>
        <dbReference type="Pfam" id="PF00535"/>
    </source>
</evidence>
<evidence type="ECO:0000313" key="2">
    <source>
        <dbReference type="EMBL" id="XAG42643.1"/>
    </source>
</evidence>
<keyword evidence="2" id="KW-0328">Glycosyltransferase</keyword>
<dbReference type="GO" id="GO:0016757">
    <property type="term" value="F:glycosyltransferase activity"/>
    <property type="evidence" value="ECO:0007669"/>
    <property type="project" value="UniProtKB-KW"/>
</dbReference>
<name>A0AAU6TC19_9GAMM</name>
<dbReference type="InterPro" id="IPR001173">
    <property type="entry name" value="Glyco_trans_2-like"/>
</dbReference>
<dbReference type="InterPro" id="IPR029044">
    <property type="entry name" value="Nucleotide-diphossugar_trans"/>
</dbReference>
<accession>A0AAU6TC19</accession>
<dbReference type="Gene3D" id="3.90.550.10">
    <property type="entry name" value="Spore Coat Polysaccharide Biosynthesis Protein SpsA, Chain A"/>
    <property type="match status" value="1"/>
</dbReference>
<dbReference type="Pfam" id="PF00535">
    <property type="entry name" value="Glycos_transf_2"/>
    <property type="match status" value="1"/>
</dbReference>
<dbReference type="EC" id="2.4.-.-" evidence="2"/>
<dbReference type="SUPFAM" id="SSF53448">
    <property type="entry name" value="Nucleotide-diphospho-sugar transferases"/>
    <property type="match status" value="1"/>
</dbReference>
<proteinExistence type="predicted"/>
<sequence length="282" mass="32732">MNLKIVVVIFNIEMKNSPTLLSLVKQNAYGYSPAELIIYDNSFVSVHDYKVINELKEGFVVSYKHTPENLTLREIYNLEIKKIRENDYVLFLDDDTNLPTNYLMASYSYIKSHPEVNLFSPLIYVHDKLYSPHRSYSYVNMPLTNVVVGVVSTKNRSVINSGMIVAGRFFIESGFIYPDFVDFYGTDKVFFDHYASLNKSYCIMDVHVNHDVSNHPQNSSVEDYSRVLNRVNAFWIKYLSHQNKSVFLYKLFMLIYALKVSLKRRNVIFLKSAITLGCANEK</sequence>
<feature type="domain" description="Glycosyltransferase 2-like" evidence="1">
    <location>
        <begin position="5"/>
        <end position="135"/>
    </location>
</feature>
<dbReference type="EMBL" id="CP095328">
    <property type="protein sequence ID" value="XAG42643.1"/>
    <property type="molecule type" value="Genomic_DNA"/>
</dbReference>